<dbReference type="InterPro" id="IPR036869">
    <property type="entry name" value="J_dom_sf"/>
</dbReference>
<evidence type="ECO:0000313" key="3">
    <source>
        <dbReference type="Proteomes" id="UP000250043"/>
    </source>
</evidence>
<sequence length="210" mass="23489">MFTSLHHLRRPLSASLHCLRRFSSSANPYPFPTNANPTPHQIFHLPPSATRDQVKARYYDLVRIYHPDSPVSRALPPEKAHTRFQAIGEAYAVLIGKKPASASGEAGAGSASSTLHDISRAMWRERQRRKAELDIGFDDRWKERLMALAVILTLGTFVWQTWSARRQALEQAGRIYQYPAPGRRTTPDLLSASDEARLAAPDAEASESKS</sequence>
<dbReference type="EMBL" id="KV722437">
    <property type="protein sequence ID" value="OCH89029.1"/>
    <property type="molecule type" value="Genomic_DNA"/>
</dbReference>
<dbReference type="Proteomes" id="UP000250043">
    <property type="component" value="Unassembled WGS sequence"/>
</dbReference>
<dbReference type="PROSITE" id="PS50076">
    <property type="entry name" value="DNAJ_2"/>
    <property type="match status" value="1"/>
</dbReference>
<keyword evidence="3" id="KW-1185">Reference proteome</keyword>
<dbReference type="Gene3D" id="1.10.287.110">
    <property type="entry name" value="DnaJ domain"/>
    <property type="match status" value="1"/>
</dbReference>
<accession>A0A8E2ATK7</accession>
<protein>
    <recommendedName>
        <fullName evidence="1">J domain-containing protein</fullName>
    </recommendedName>
</protein>
<gene>
    <name evidence="2" type="ORF">OBBRIDRAFT_779137</name>
</gene>
<dbReference type="SMART" id="SM00271">
    <property type="entry name" value="DnaJ"/>
    <property type="match status" value="1"/>
</dbReference>
<dbReference type="CDD" id="cd06257">
    <property type="entry name" value="DnaJ"/>
    <property type="match status" value="1"/>
</dbReference>
<organism evidence="2 3">
    <name type="scientific">Obba rivulosa</name>
    <dbReference type="NCBI Taxonomy" id="1052685"/>
    <lineage>
        <taxon>Eukaryota</taxon>
        <taxon>Fungi</taxon>
        <taxon>Dikarya</taxon>
        <taxon>Basidiomycota</taxon>
        <taxon>Agaricomycotina</taxon>
        <taxon>Agaricomycetes</taxon>
        <taxon>Polyporales</taxon>
        <taxon>Gelatoporiaceae</taxon>
        <taxon>Obba</taxon>
    </lineage>
</organism>
<dbReference type="SUPFAM" id="SSF46565">
    <property type="entry name" value="Chaperone J-domain"/>
    <property type="match status" value="1"/>
</dbReference>
<reference evidence="2 3" key="1">
    <citation type="submission" date="2016-07" db="EMBL/GenBank/DDBJ databases">
        <title>Draft genome of the white-rot fungus Obba rivulosa 3A-2.</title>
        <authorList>
            <consortium name="DOE Joint Genome Institute"/>
            <person name="Miettinen O."/>
            <person name="Riley R."/>
            <person name="Acob R."/>
            <person name="Barry K."/>
            <person name="Cullen D."/>
            <person name="De Vries R."/>
            <person name="Hainaut M."/>
            <person name="Hatakka A."/>
            <person name="Henrissat B."/>
            <person name="Hilden K."/>
            <person name="Kuo R."/>
            <person name="Labutti K."/>
            <person name="Lipzen A."/>
            <person name="Makela M.R."/>
            <person name="Sandor L."/>
            <person name="Spatafora J.W."/>
            <person name="Grigoriev I.V."/>
            <person name="Hibbett D.S."/>
        </authorList>
    </citation>
    <scope>NUCLEOTIDE SEQUENCE [LARGE SCALE GENOMIC DNA]</scope>
    <source>
        <strain evidence="2 3">3A-2</strain>
    </source>
</reference>
<dbReference type="PRINTS" id="PR00625">
    <property type="entry name" value="JDOMAIN"/>
</dbReference>
<feature type="domain" description="J" evidence="1">
    <location>
        <begin position="38"/>
        <end position="99"/>
    </location>
</feature>
<evidence type="ECO:0000259" key="1">
    <source>
        <dbReference type="PROSITE" id="PS50076"/>
    </source>
</evidence>
<evidence type="ECO:0000313" key="2">
    <source>
        <dbReference type="EMBL" id="OCH89029.1"/>
    </source>
</evidence>
<dbReference type="AlphaFoldDB" id="A0A8E2ATK7"/>
<proteinExistence type="predicted"/>
<dbReference type="Pfam" id="PF00226">
    <property type="entry name" value="DnaJ"/>
    <property type="match status" value="1"/>
</dbReference>
<dbReference type="OrthoDB" id="445556at2759"/>
<name>A0A8E2ATK7_9APHY</name>
<dbReference type="InterPro" id="IPR001623">
    <property type="entry name" value="DnaJ_domain"/>
</dbReference>